<reference evidence="1" key="1">
    <citation type="submission" date="2020-05" db="EMBL/GenBank/DDBJ databases">
        <title>Large-scale comparative analyses of tick genomes elucidate their genetic diversity and vector capacities.</title>
        <authorList>
            <person name="Jia N."/>
            <person name="Wang J."/>
            <person name="Shi W."/>
            <person name="Du L."/>
            <person name="Sun Y."/>
            <person name="Zhan W."/>
            <person name="Jiang J."/>
            <person name="Wang Q."/>
            <person name="Zhang B."/>
            <person name="Ji P."/>
            <person name="Sakyi L.B."/>
            <person name="Cui X."/>
            <person name="Yuan T."/>
            <person name="Jiang B."/>
            <person name="Yang W."/>
            <person name="Lam T.T.-Y."/>
            <person name="Chang Q."/>
            <person name="Ding S."/>
            <person name="Wang X."/>
            <person name="Zhu J."/>
            <person name="Ruan X."/>
            <person name="Zhao L."/>
            <person name="Wei J."/>
            <person name="Que T."/>
            <person name="Du C."/>
            <person name="Cheng J."/>
            <person name="Dai P."/>
            <person name="Han X."/>
            <person name="Huang E."/>
            <person name="Gao Y."/>
            <person name="Liu J."/>
            <person name="Shao H."/>
            <person name="Ye R."/>
            <person name="Li L."/>
            <person name="Wei W."/>
            <person name="Wang X."/>
            <person name="Wang C."/>
            <person name="Yang T."/>
            <person name="Huo Q."/>
            <person name="Li W."/>
            <person name="Guo W."/>
            <person name="Chen H."/>
            <person name="Zhou L."/>
            <person name="Ni X."/>
            <person name="Tian J."/>
            <person name="Zhou Y."/>
            <person name="Sheng Y."/>
            <person name="Liu T."/>
            <person name="Pan Y."/>
            <person name="Xia L."/>
            <person name="Li J."/>
            <person name="Zhao F."/>
            <person name="Cao W."/>
        </authorList>
    </citation>
    <scope>NUCLEOTIDE SEQUENCE</scope>
    <source>
        <strain evidence="1">Hyas-2018</strain>
    </source>
</reference>
<comment type="caution">
    <text evidence="1">The sequence shown here is derived from an EMBL/GenBank/DDBJ whole genome shotgun (WGS) entry which is preliminary data.</text>
</comment>
<sequence length="833" mass="93923">MDKQDVFGLLRTDIGEEERLAEQMRMEAEALGLHPLQEEGSGKVGGADVASAKTETPTKSSRIAESTVSAGTKPSSPKSSLSAKSSLQASAKESKAQTTITEKPEEYIREQQETEAAPTEGTERQKPEHGAAAAGVDLFPEEKPEPLKEEADQEDSQRMLVAALAVLGLLALLVLAGLFLYTKPLDVFTNGSILNTINPCSSPGCIRAKEESDTMRIANIKLESNTLPCDNFYQHTGISFRKTLNDALILKMNGTLSTISLDASTTEPYRNLILYYRSCIEFHSTPMPTDVRVRKALYLLDLSFTEWLDHNTDPMFLFYFIIRLSLSQGVNTLLSLSVIEKNRDARVVLEVGMPIRKKFYATTSRIYEERKWRLYMSDVLFSLGIPNITAEVAQATLQWDFAQERKWTQAQADNIHEHTVYELIQRESVVSGEDWMYAINDNLPYNLRLKNSSNMDTHNLTLIDAIVVEFFNKSKIELVTYVVTLAIAELLVFDFNRGSQQEKRTQADAETCLRSSYINFPDPTTSLFVREHVKKSILDNFHIFFENIKKEVLDSVSTFDWMDQNTRVKARVKVSTVGLRTVQSTTREQSPDEERMSGDFMANYVAVARYNKRRANRYPEPSQKLQQSLNLIVGDLLVDYEQNVISVPARDLLEPVTFEDVKEKFVNLSYIGSSVAAEIVSVAFSPSGSKYAAGGLQIDWWPERVNTSYDKRLHCYVEEYLQLAKDFVTAGNYSASATPPAEVLEYLMTYSRGLEIAYKMADIGDSKENKQLFFVRFCQPLCHSDGNKNTFARPSLNVKLACMFPMLHSEGFQAAFDCGTNQQLYPKQSCPRL</sequence>
<proteinExistence type="predicted"/>
<organism evidence="1 2">
    <name type="scientific">Hyalomma asiaticum</name>
    <name type="common">Tick</name>
    <dbReference type="NCBI Taxonomy" id="266040"/>
    <lineage>
        <taxon>Eukaryota</taxon>
        <taxon>Metazoa</taxon>
        <taxon>Ecdysozoa</taxon>
        <taxon>Arthropoda</taxon>
        <taxon>Chelicerata</taxon>
        <taxon>Arachnida</taxon>
        <taxon>Acari</taxon>
        <taxon>Parasitiformes</taxon>
        <taxon>Ixodida</taxon>
        <taxon>Ixodoidea</taxon>
        <taxon>Ixodidae</taxon>
        <taxon>Hyalomminae</taxon>
        <taxon>Hyalomma</taxon>
    </lineage>
</organism>
<keyword evidence="2" id="KW-1185">Reference proteome</keyword>
<evidence type="ECO:0000313" key="2">
    <source>
        <dbReference type="Proteomes" id="UP000821845"/>
    </source>
</evidence>
<dbReference type="Proteomes" id="UP000821845">
    <property type="component" value="Chromosome 8"/>
</dbReference>
<dbReference type="EMBL" id="CM023488">
    <property type="protein sequence ID" value="KAH6923359.1"/>
    <property type="molecule type" value="Genomic_DNA"/>
</dbReference>
<gene>
    <name evidence="1" type="ORF">HPB50_000486</name>
</gene>
<accession>A0ACB7RPI7</accession>
<name>A0ACB7RPI7_HYAAI</name>
<evidence type="ECO:0000313" key="1">
    <source>
        <dbReference type="EMBL" id="KAH6923359.1"/>
    </source>
</evidence>
<protein>
    <submittedName>
        <fullName evidence="1">Uncharacterized protein</fullName>
    </submittedName>
</protein>